<feature type="domain" description="Recombinase" evidence="2">
    <location>
        <begin position="156"/>
        <end position="285"/>
    </location>
</feature>
<dbReference type="InterPro" id="IPR050639">
    <property type="entry name" value="SSR_resolvase"/>
</dbReference>
<dbReference type="PANTHER" id="PTHR30461">
    <property type="entry name" value="DNA-INVERTASE FROM LAMBDOID PROPHAGE"/>
    <property type="match status" value="1"/>
</dbReference>
<dbReference type="GO" id="GO:0000150">
    <property type="term" value="F:DNA strand exchange activity"/>
    <property type="evidence" value="ECO:0007669"/>
    <property type="project" value="InterPro"/>
</dbReference>
<dbReference type="InterPro" id="IPR011109">
    <property type="entry name" value="DNA_bind_recombinase_dom"/>
</dbReference>
<evidence type="ECO:0000313" key="3">
    <source>
        <dbReference type="EMBL" id="KKL58848.1"/>
    </source>
</evidence>
<gene>
    <name evidence="3" type="ORF">LCGC14_2221260</name>
</gene>
<dbReference type="InterPro" id="IPR038109">
    <property type="entry name" value="DNA_bind_recomb_sf"/>
</dbReference>
<comment type="caution">
    <text evidence="3">The sequence shown here is derived from an EMBL/GenBank/DDBJ whole genome shotgun (WGS) entry which is preliminary data.</text>
</comment>
<name>A0A0F9DAX1_9ZZZZ</name>
<feature type="domain" description="Resolvase/invertase-type recombinase catalytic" evidence="1">
    <location>
        <begin position="2"/>
        <end position="149"/>
    </location>
</feature>
<dbReference type="Pfam" id="PF00239">
    <property type="entry name" value="Resolvase"/>
    <property type="match status" value="1"/>
</dbReference>
<dbReference type="Pfam" id="PF07508">
    <property type="entry name" value="Recombinase"/>
    <property type="match status" value="1"/>
</dbReference>
<dbReference type="SUPFAM" id="SSF53041">
    <property type="entry name" value="Resolvase-like"/>
    <property type="match status" value="1"/>
</dbReference>
<dbReference type="PROSITE" id="PS51736">
    <property type="entry name" value="RECOMBINASES_3"/>
    <property type="match status" value="1"/>
</dbReference>
<reference evidence="3" key="1">
    <citation type="journal article" date="2015" name="Nature">
        <title>Complex archaea that bridge the gap between prokaryotes and eukaryotes.</title>
        <authorList>
            <person name="Spang A."/>
            <person name="Saw J.H."/>
            <person name="Jorgensen S.L."/>
            <person name="Zaremba-Niedzwiedzka K."/>
            <person name="Martijn J."/>
            <person name="Lind A.E."/>
            <person name="van Eijk R."/>
            <person name="Schleper C."/>
            <person name="Guy L."/>
            <person name="Ettema T.J."/>
        </authorList>
    </citation>
    <scope>NUCLEOTIDE SEQUENCE</scope>
</reference>
<dbReference type="SMART" id="SM00857">
    <property type="entry name" value="Resolvase"/>
    <property type="match status" value="1"/>
</dbReference>
<organism evidence="3">
    <name type="scientific">marine sediment metagenome</name>
    <dbReference type="NCBI Taxonomy" id="412755"/>
    <lineage>
        <taxon>unclassified sequences</taxon>
        <taxon>metagenomes</taxon>
        <taxon>ecological metagenomes</taxon>
    </lineage>
</organism>
<dbReference type="Gene3D" id="3.40.50.1390">
    <property type="entry name" value="Resolvase, N-terminal catalytic domain"/>
    <property type="match status" value="1"/>
</dbReference>
<protein>
    <recommendedName>
        <fullName evidence="4">Resolvase/invertase-type recombinase catalytic domain-containing protein</fullName>
    </recommendedName>
</protein>
<dbReference type="CDD" id="cd00338">
    <property type="entry name" value="Ser_Recombinase"/>
    <property type="match status" value="1"/>
</dbReference>
<dbReference type="PROSITE" id="PS51737">
    <property type="entry name" value="RECOMBINASE_DNA_BIND"/>
    <property type="match status" value="1"/>
</dbReference>
<proteinExistence type="predicted"/>
<dbReference type="InterPro" id="IPR036162">
    <property type="entry name" value="Resolvase-like_N_sf"/>
</dbReference>
<evidence type="ECO:0000259" key="2">
    <source>
        <dbReference type="PROSITE" id="PS51737"/>
    </source>
</evidence>
<accession>A0A0F9DAX1</accession>
<dbReference type="AlphaFoldDB" id="A0A0F9DAX1"/>
<dbReference type="PANTHER" id="PTHR30461:SF23">
    <property type="entry name" value="DNA RECOMBINASE-RELATED"/>
    <property type="match status" value="1"/>
</dbReference>
<dbReference type="Gene3D" id="3.90.1750.20">
    <property type="entry name" value="Putative Large Serine Recombinase, Chain B, Domain 2"/>
    <property type="match status" value="1"/>
</dbReference>
<evidence type="ECO:0008006" key="4">
    <source>
        <dbReference type="Google" id="ProtNLM"/>
    </source>
</evidence>
<dbReference type="EMBL" id="LAZR01029680">
    <property type="protein sequence ID" value="KKL58848.1"/>
    <property type="molecule type" value="Genomic_DNA"/>
</dbReference>
<dbReference type="InterPro" id="IPR006119">
    <property type="entry name" value="Resolv_N"/>
</dbReference>
<sequence>MRAAIYARYSSENQSEKSIDDQIRVCKNYIEEHGMTISDEHIYIDEAVSGSIINRPGLQALDNALENKEFDAVVVDDLSRLSRSNHQMLTLVLKFDYHQVKIVSVSDGIVTGEEDSKLGIHIRGLINELYLDDLRKKTMRGLEGQKLRGFSTGETVYGYYTKPVGELKLNRRGQPKYEGMVHKINSDEADVVRRIYKEFIEGKSLAKIVKELNQDKIPTKKGYSGGWNRSTVSRILKNEKYTGLWIWRKGKNVRDPMTGKIKRIPRLEKEQMPIFRKELVMIDLETLLIELGDRALLALMQEPVYVYEYILVPAYKTFKMNNG</sequence>
<evidence type="ECO:0000259" key="1">
    <source>
        <dbReference type="PROSITE" id="PS51736"/>
    </source>
</evidence>
<dbReference type="GO" id="GO:0003677">
    <property type="term" value="F:DNA binding"/>
    <property type="evidence" value="ECO:0007669"/>
    <property type="project" value="InterPro"/>
</dbReference>